<evidence type="ECO:0000256" key="4">
    <source>
        <dbReference type="ARBA" id="ARBA00022840"/>
    </source>
</evidence>
<feature type="domain" description="AMP-dependent synthetase/ligase" evidence="5">
    <location>
        <begin position="91"/>
        <end position="465"/>
    </location>
</feature>
<evidence type="ECO:0000313" key="8">
    <source>
        <dbReference type="EMBL" id="SUZ94193.1"/>
    </source>
</evidence>
<dbReference type="InterPro" id="IPR042099">
    <property type="entry name" value="ANL_N_sf"/>
</dbReference>
<proteinExistence type="inferred from homology"/>
<dbReference type="Pfam" id="PF13193">
    <property type="entry name" value="AMP-binding_C"/>
    <property type="match status" value="1"/>
</dbReference>
<dbReference type="Pfam" id="PF00501">
    <property type="entry name" value="AMP-binding"/>
    <property type="match status" value="1"/>
</dbReference>
<evidence type="ECO:0000259" key="6">
    <source>
        <dbReference type="Pfam" id="PF13193"/>
    </source>
</evidence>
<evidence type="ECO:0000259" key="7">
    <source>
        <dbReference type="Pfam" id="PF16177"/>
    </source>
</evidence>
<dbReference type="Gene3D" id="3.30.300.30">
    <property type="match status" value="1"/>
</dbReference>
<evidence type="ECO:0008006" key="9">
    <source>
        <dbReference type="Google" id="ProtNLM"/>
    </source>
</evidence>
<dbReference type="PANTHER" id="PTHR42921:SF1">
    <property type="entry name" value="ACETOACETYL-COA SYNTHETASE"/>
    <property type="match status" value="1"/>
</dbReference>
<organism evidence="8">
    <name type="scientific">marine metagenome</name>
    <dbReference type="NCBI Taxonomy" id="408172"/>
    <lineage>
        <taxon>unclassified sequences</taxon>
        <taxon>metagenomes</taxon>
        <taxon>ecological metagenomes</taxon>
    </lineage>
</organism>
<dbReference type="InterPro" id="IPR020845">
    <property type="entry name" value="AMP-binding_CS"/>
</dbReference>
<dbReference type="EMBL" id="UINC01002212">
    <property type="protein sequence ID" value="SUZ94193.1"/>
    <property type="molecule type" value="Genomic_DNA"/>
</dbReference>
<dbReference type="InterPro" id="IPR005914">
    <property type="entry name" value="Acac_CoA_synth"/>
</dbReference>
<keyword evidence="3" id="KW-0547">Nucleotide-binding</keyword>
<reference evidence="8" key="1">
    <citation type="submission" date="2018-05" db="EMBL/GenBank/DDBJ databases">
        <authorList>
            <person name="Lanie J.A."/>
            <person name="Ng W.-L."/>
            <person name="Kazmierczak K.M."/>
            <person name="Andrzejewski T.M."/>
            <person name="Davidsen T.M."/>
            <person name="Wayne K.J."/>
            <person name="Tettelin H."/>
            <person name="Glass J.I."/>
            <person name="Rusch D."/>
            <person name="Podicherti R."/>
            <person name="Tsui H.-C.T."/>
            <person name="Winkler M.E."/>
        </authorList>
    </citation>
    <scope>NUCLEOTIDE SEQUENCE</scope>
</reference>
<evidence type="ECO:0000256" key="3">
    <source>
        <dbReference type="ARBA" id="ARBA00022741"/>
    </source>
</evidence>
<dbReference type="GO" id="GO:0030729">
    <property type="term" value="F:acetoacetate-CoA ligase activity"/>
    <property type="evidence" value="ECO:0007669"/>
    <property type="project" value="InterPro"/>
</dbReference>
<dbReference type="SUPFAM" id="SSF56801">
    <property type="entry name" value="Acetyl-CoA synthetase-like"/>
    <property type="match status" value="1"/>
</dbReference>
<dbReference type="InterPro" id="IPR000873">
    <property type="entry name" value="AMP-dep_synth/lig_dom"/>
</dbReference>
<keyword evidence="2" id="KW-0436">Ligase</keyword>
<evidence type="ECO:0000256" key="1">
    <source>
        <dbReference type="ARBA" id="ARBA00006432"/>
    </source>
</evidence>
<dbReference type="GO" id="GO:0006629">
    <property type="term" value="P:lipid metabolic process"/>
    <property type="evidence" value="ECO:0007669"/>
    <property type="project" value="InterPro"/>
</dbReference>
<dbReference type="PANTHER" id="PTHR42921">
    <property type="entry name" value="ACETOACETYL-COA SYNTHETASE"/>
    <property type="match status" value="1"/>
</dbReference>
<comment type="similarity">
    <text evidence="1">Belongs to the ATP-dependent AMP-binding enzyme family.</text>
</comment>
<sequence length="644" mass="69817">MANPLWTPDTDRRSASQVEAFRMSVGVAGGYDDLHRWSIDQPGEFWAAVWEHLGVVGDPGGRTIGGDATNLSGARFFPDGRLNVAENLLSRSGDAPAIMARGEDGTRRDVTWRELHDLVSRLQQALLELGVEPGDRVVAWLPNVPEVYAVMLAAASIGAVFSSTSPDFGIDGVLDRFGQIRPVVLFATDGYHYAGRHHDMTDRLVQVADGLVDLRRVVVVPGPGPSAPLPGSAVTLEEFLSPHGPDTVRFANLPFDHPLYVLYSSGTTGRPKCIVHRAGGILLKHLVEHRLQCDVRPGDRVFYFTTAGWMMWNWLASSLATGATLVLYDGSPFHPDGDRLFDLADDCGINLFGVSAKFIDSVARAGLRPVDTHNLGTIRTICSTGSPLSHEGFAHVYADWKADVHLASISGGTDLCGCLVGGQPTSPVHAGQIQGPVLGMDMDVVDGSGLPVGPGVRGELVCRSAFPSQPLGFWDDPSDRRYHATYFDLFPGLWHQGDFAERTLEGGFIIHGRSDATLNPGGVRIGTAEIYRRVEQHPDVEEALVIGQEWDGDTRVVLFVVTTDGVTLDDELRDRIRSDVRTGASPRHVPAVIVEVPELPRTRSGKLVELAVRAVVEGREVTNLEALANPSALDHFRNLSDLSR</sequence>
<dbReference type="NCBIfam" id="NF002937">
    <property type="entry name" value="PRK03584.1"/>
    <property type="match status" value="1"/>
</dbReference>
<dbReference type="Gene3D" id="3.40.50.12780">
    <property type="entry name" value="N-terminal domain of ligase-like"/>
    <property type="match status" value="1"/>
</dbReference>
<dbReference type="Pfam" id="PF16177">
    <property type="entry name" value="ACAS_N"/>
    <property type="match status" value="1"/>
</dbReference>
<dbReference type="GO" id="GO:0005524">
    <property type="term" value="F:ATP binding"/>
    <property type="evidence" value="ECO:0007669"/>
    <property type="project" value="UniProtKB-KW"/>
</dbReference>
<evidence type="ECO:0000259" key="5">
    <source>
        <dbReference type="Pfam" id="PF00501"/>
    </source>
</evidence>
<keyword evidence="4" id="KW-0067">ATP-binding</keyword>
<dbReference type="InterPro" id="IPR045851">
    <property type="entry name" value="AMP-bd_C_sf"/>
</dbReference>
<feature type="domain" description="Acetyl-coenzyme A synthetase N-terminal" evidence="7">
    <location>
        <begin position="31"/>
        <end position="87"/>
    </location>
</feature>
<dbReference type="PROSITE" id="PS00455">
    <property type="entry name" value="AMP_BINDING"/>
    <property type="match status" value="1"/>
</dbReference>
<feature type="domain" description="AMP-binding enzyme C-terminal" evidence="6">
    <location>
        <begin position="536"/>
        <end position="606"/>
    </location>
</feature>
<dbReference type="InterPro" id="IPR025110">
    <property type="entry name" value="AMP-bd_C"/>
</dbReference>
<dbReference type="AlphaFoldDB" id="A0A381RZ38"/>
<gene>
    <name evidence="8" type="ORF">METZ01_LOCUS47047</name>
</gene>
<dbReference type="InterPro" id="IPR032387">
    <property type="entry name" value="ACAS_N"/>
</dbReference>
<evidence type="ECO:0000256" key="2">
    <source>
        <dbReference type="ARBA" id="ARBA00022598"/>
    </source>
</evidence>
<dbReference type="NCBIfam" id="TIGR01217">
    <property type="entry name" value="ac_ac_CoA_syn"/>
    <property type="match status" value="1"/>
</dbReference>
<name>A0A381RZ38_9ZZZZ</name>
<accession>A0A381RZ38</accession>
<protein>
    <recommendedName>
        <fullName evidence="9">AMP-dependent synthetase/ligase domain-containing protein</fullName>
    </recommendedName>
</protein>